<proteinExistence type="predicted"/>
<dbReference type="EMBL" id="JANHOH010000002">
    <property type="protein sequence ID" value="MCQ6959077.1"/>
    <property type="molecule type" value="Genomic_DNA"/>
</dbReference>
<comment type="subcellular location">
    <subcellularLocation>
        <location evidence="1">Membrane</location>
        <topology evidence="1">Multi-pass membrane protein</topology>
    </subcellularLocation>
</comment>
<dbReference type="PANTHER" id="PTHR37422:SF13">
    <property type="entry name" value="LIPOPOLYSACCHARIDE BIOSYNTHESIS PROTEIN PA4999-RELATED"/>
    <property type="match status" value="1"/>
</dbReference>
<dbReference type="InterPro" id="IPR007016">
    <property type="entry name" value="O-antigen_ligase-rel_domated"/>
</dbReference>
<keyword evidence="3 5" id="KW-1133">Transmembrane helix</keyword>
<name>A0ABT1T3I1_9SPHI</name>
<dbReference type="InterPro" id="IPR051533">
    <property type="entry name" value="WaaL-like"/>
</dbReference>
<feature type="transmembrane region" description="Helical" evidence="5">
    <location>
        <begin position="370"/>
        <end position="389"/>
    </location>
</feature>
<evidence type="ECO:0000256" key="2">
    <source>
        <dbReference type="ARBA" id="ARBA00022692"/>
    </source>
</evidence>
<feature type="transmembrane region" description="Helical" evidence="5">
    <location>
        <begin position="89"/>
        <end position="107"/>
    </location>
</feature>
<dbReference type="GO" id="GO:0016874">
    <property type="term" value="F:ligase activity"/>
    <property type="evidence" value="ECO:0007669"/>
    <property type="project" value="UniProtKB-KW"/>
</dbReference>
<evidence type="ECO:0000313" key="7">
    <source>
        <dbReference type="EMBL" id="MCQ6959077.1"/>
    </source>
</evidence>
<evidence type="ECO:0000313" key="8">
    <source>
        <dbReference type="Proteomes" id="UP001204376"/>
    </source>
</evidence>
<gene>
    <name evidence="7" type="ORF">NPE20_13965</name>
</gene>
<evidence type="ECO:0000256" key="3">
    <source>
        <dbReference type="ARBA" id="ARBA00022989"/>
    </source>
</evidence>
<evidence type="ECO:0000256" key="1">
    <source>
        <dbReference type="ARBA" id="ARBA00004141"/>
    </source>
</evidence>
<dbReference type="RefSeq" id="WP_256539268.1">
    <property type="nucleotide sequence ID" value="NZ_JANHOH010000002.1"/>
</dbReference>
<sequence>MKKLFPVTDSVANKVSYYHIMLLLLSLPFDRFYSHLILISLALHTLIQLKKQYIKPVFTFNNLILQSVFFVTVAGTLYTVNKTQAFNEWARQIVILLLPIIFCLNPISLKKYRDNFLTVFALGCTASIIYLYTQVLLTIGYYHFPISAMLSPAFTNHNFSAPFDIHATFFSMQIAIALVYLLYALIKQSLSFNIKIFYIFCCAILAAGIIQLSSKSVFISLLFIINIAIPYFLLSEKFRVKYISVAASLSVLVIAGIFSIDTFKDHYVYDLKKDLSKASDNELTDPRLARWGLAMKLVAQSPVIGHGSGSEIQLLKERYFENKFYRSYLHGLNAHNQYISFLIKTGIWGLMIYLATLFFAFRLAISRKDLLLFSFLTIVVIVSFSENVLDVDKGTFFYAIFFSLFVFAGFETSKVNPPDNDADIIELQATKKDFVTS</sequence>
<feature type="transmembrane region" description="Helical" evidence="5">
    <location>
        <begin position="241"/>
        <end position="260"/>
    </location>
</feature>
<keyword evidence="8" id="KW-1185">Reference proteome</keyword>
<feature type="transmembrane region" description="Helical" evidence="5">
    <location>
        <begin position="20"/>
        <end position="46"/>
    </location>
</feature>
<dbReference type="PANTHER" id="PTHR37422">
    <property type="entry name" value="TEICHURONIC ACID BIOSYNTHESIS PROTEIN TUAE"/>
    <property type="match status" value="1"/>
</dbReference>
<dbReference type="Proteomes" id="UP001204376">
    <property type="component" value="Unassembled WGS sequence"/>
</dbReference>
<feature type="transmembrane region" description="Helical" evidence="5">
    <location>
        <begin position="216"/>
        <end position="234"/>
    </location>
</feature>
<comment type="caution">
    <text evidence="7">The sequence shown here is derived from an EMBL/GenBank/DDBJ whole genome shotgun (WGS) entry which is preliminary data.</text>
</comment>
<feature type="transmembrane region" description="Helical" evidence="5">
    <location>
        <begin position="58"/>
        <end position="77"/>
    </location>
</feature>
<feature type="domain" description="O-antigen ligase-related" evidence="6">
    <location>
        <begin position="201"/>
        <end position="354"/>
    </location>
</feature>
<feature type="transmembrane region" description="Helical" evidence="5">
    <location>
        <begin position="192"/>
        <end position="210"/>
    </location>
</feature>
<keyword evidence="2 5" id="KW-0812">Transmembrane</keyword>
<organism evidence="7 8">
    <name type="scientific">Mucilaginibacter aquariorum</name>
    <dbReference type="NCBI Taxonomy" id="2967225"/>
    <lineage>
        <taxon>Bacteria</taxon>
        <taxon>Pseudomonadati</taxon>
        <taxon>Bacteroidota</taxon>
        <taxon>Sphingobacteriia</taxon>
        <taxon>Sphingobacteriales</taxon>
        <taxon>Sphingobacteriaceae</taxon>
        <taxon>Mucilaginibacter</taxon>
    </lineage>
</organism>
<feature type="transmembrane region" description="Helical" evidence="5">
    <location>
        <begin position="338"/>
        <end position="361"/>
    </location>
</feature>
<feature type="transmembrane region" description="Helical" evidence="5">
    <location>
        <begin position="119"/>
        <end position="143"/>
    </location>
</feature>
<evidence type="ECO:0000256" key="5">
    <source>
        <dbReference type="SAM" id="Phobius"/>
    </source>
</evidence>
<feature type="transmembrane region" description="Helical" evidence="5">
    <location>
        <begin position="395"/>
        <end position="410"/>
    </location>
</feature>
<protein>
    <submittedName>
        <fullName evidence="7">O-antigen ligase family protein</fullName>
    </submittedName>
</protein>
<dbReference type="Pfam" id="PF04932">
    <property type="entry name" value="Wzy_C"/>
    <property type="match status" value="1"/>
</dbReference>
<keyword evidence="7" id="KW-0436">Ligase</keyword>
<accession>A0ABT1T3I1</accession>
<evidence type="ECO:0000256" key="4">
    <source>
        <dbReference type="ARBA" id="ARBA00023136"/>
    </source>
</evidence>
<evidence type="ECO:0000259" key="6">
    <source>
        <dbReference type="Pfam" id="PF04932"/>
    </source>
</evidence>
<feature type="transmembrane region" description="Helical" evidence="5">
    <location>
        <begin position="163"/>
        <end position="185"/>
    </location>
</feature>
<reference evidence="7 8" key="1">
    <citation type="submission" date="2022-07" db="EMBL/GenBank/DDBJ databases">
        <title>Mucilaginibacter sp. JC4.</title>
        <authorList>
            <person name="Le V."/>
            <person name="Ko S.-R."/>
            <person name="Ahn C.-Y."/>
            <person name="Oh H.-M."/>
        </authorList>
    </citation>
    <scope>NUCLEOTIDE SEQUENCE [LARGE SCALE GENOMIC DNA]</scope>
    <source>
        <strain evidence="7 8">JC4</strain>
    </source>
</reference>
<keyword evidence="4 5" id="KW-0472">Membrane</keyword>